<proteinExistence type="predicted"/>
<reference evidence="1 2" key="1">
    <citation type="submission" date="2013-07" db="EMBL/GenBank/DDBJ databases">
        <title>The Genome Sequence of Kwoniella mangroviensis CBS10435.</title>
        <authorList>
            <consortium name="The Broad Institute Genome Sequencing Platform"/>
            <person name="Cuomo C."/>
            <person name="Litvintseva A."/>
            <person name="Chen Y."/>
            <person name="Heitman J."/>
            <person name="Sun S."/>
            <person name="Springer D."/>
            <person name="Dromer F."/>
            <person name="Young S.K."/>
            <person name="Zeng Q."/>
            <person name="Gargeya S."/>
            <person name="Fitzgerald M."/>
            <person name="Abouelleil A."/>
            <person name="Alvarado L."/>
            <person name="Berlin A.M."/>
            <person name="Chapman S.B."/>
            <person name="Dewar J."/>
            <person name="Goldberg J."/>
            <person name="Griggs A."/>
            <person name="Gujja S."/>
            <person name="Hansen M."/>
            <person name="Howarth C."/>
            <person name="Imamovic A."/>
            <person name="Larimer J."/>
            <person name="McCowan C."/>
            <person name="Murphy C."/>
            <person name="Pearson M."/>
            <person name="Priest M."/>
            <person name="Roberts A."/>
            <person name="Saif S."/>
            <person name="Shea T."/>
            <person name="Sykes S."/>
            <person name="Wortman J."/>
            <person name="Nusbaum C."/>
            <person name="Birren B."/>
        </authorList>
    </citation>
    <scope>NUCLEOTIDE SEQUENCE [LARGE SCALE GENOMIC DNA]</scope>
    <source>
        <strain evidence="1 2">CBS 10435</strain>
    </source>
</reference>
<evidence type="ECO:0000313" key="2">
    <source>
        <dbReference type="Proteomes" id="UP000092583"/>
    </source>
</evidence>
<keyword evidence="2" id="KW-1185">Reference proteome</keyword>
<dbReference type="OrthoDB" id="10522654at2759"/>
<dbReference type="Proteomes" id="UP000092583">
    <property type="component" value="Unassembled WGS sequence"/>
</dbReference>
<evidence type="ECO:0000313" key="1">
    <source>
        <dbReference type="EMBL" id="OCF59964.1"/>
    </source>
</evidence>
<sequence>MSQASWSEIKDIFTNGPKAKAVRRLQNDLTKGWNRARKERKFELIKDLGILDDKGRIEEITLISTWTQSLVGTDKEQLEMVQRCLSDSKIWMDLRGAERDCLEIVYSRMLTMLDSEQVPTQEKAMFEFDPAKKKSVCDSANNTNSIGRQMRSTININGGRQVMAPCRILLKR</sequence>
<dbReference type="AlphaFoldDB" id="A0A1B9IX10"/>
<dbReference type="EMBL" id="KI669460">
    <property type="protein sequence ID" value="OCF59964.1"/>
    <property type="molecule type" value="Genomic_DNA"/>
</dbReference>
<gene>
    <name evidence="1" type="ORF">L486_02637</name>
</gene>
<accession>A0A1B9IX10</accession>
<reference evidence="2" key="2">
    <citation type="submission" date="2013-12" db="EMBL/GenBank/DDBJ databases">
        <title>Evolution of pathogenesis and genome organization in the Tremellales.</title>
        <authorList>
            <person name="Cuomo C."/>
            <person name="Litvintseva A."/>
            <person name="Heitman J."/>
            <person name="Chen Y."/>
            <person name="Sun S."/>
            <person name="Springer D."/>
            <person name="Dromer F."/>
            <person name="Young S."/>
            <person name="Zeng Q."/>
            <person name="Chapman S."/>
            <person name="Gujja S."/>
            <person name="Saif S."/>
            <person name="Birren B."/>
        </authorList>
    </citation>
    <scope>NUCLEOTIDE SEQUENCE [LARGE SCALE GENOMIC DNA]</scope>
    <source>
        <strain evidence="2">CBS 10435</strain>
    </source>
</reference>
<protein>
    <submittedName>
        <fullName evidence="1">Uncharacterized protein</fullName>
    </submittedName>
</protein>
<organism evidence="1 2">
    <name type="scientific">Kwoniella mangroviensis CBS 10435</name>
    <dbReference type="NCBI Taxonomy" id="1331196"/>
    <lineage>
        <taxon>Eukaryota</taxon>
        <taxon>Fungi</taxon>
        <taxon>Dikarya</taxon>
        <taxon>Basidiomycota</taxon>
        <taxon>Agaricomycotina</taxon>
        <taxon>Tremellomycetes</taxon>
        <taxon>Tremellales</taxon>
        <taxon>Cryptococcaceae</taxon>
        <taxon>Kwoniella</taxon>
    </lineage>
</organism>
<name>A0A1B9IX10_9TREE</name>